<accession>A0A078GS14</accession>
<dbReference type="PaxDb" id="3708-A0A078GS14"/>
<proteinExistence type="predicted"/>
<dbReference type="AlphaFoldDB" id="A0A078GS14"/>
<dbReference type="SMR" id="A0A078GS14"/>
<dbReference type="PANTHER" id="PTHR33527:SF45">
    <property type="entry name" value="RRM DOMAIN-CONTAINING PROTEIN"/>
    <property type="match status" value="1"/>
</dbReference>
<dbReference type="STRING" id="3708.A0A078GS14"/>
<evidence type="ECO:0000313" key="2">
    <source>
        <dbReference type="Proteomes" id="UP000028999"/>
    </source>
</evidence>
<gene>
    <name evidence="1" type="primary">BnaC04g50020D</name>
    <name evidence="1" type="ORF">GSBRNA2T00037356001</name>
</gene>
<dbReference type="OMA" id="KEWSPQT"/>
<name>A0A078GS14_BRANA</name>
<reference evidence="1 2" key="1">
    <citation type="journal article" date="2014" name="Science">
        <title>Plant genetics. Early allopolyploid evolution in the post-Neolithic Brassica napus oilseed genome.</title>
        <authorList>
            <person name="Chalhoub B."/>
            <person name="Denoeud F."/>
            <person name="Liu S."/>
            <person name="Parkin I.A."/>
            <person name="Tang H."/>
            <person name="Wang X."/>
            <person name="Chiquet J."/>
            <person name="Belcram H."/>
            <person name="Tong C."/>
            <person name="Samans B."/>
            <person name="Correa M."/>
            <person name="Da Silva C."/>
            <person name="Just J."/>
            <person name="Falentin C."/>
            <person name="Koh C.S."/>
            <person name="Le Clainche I."/>
            <person name="Bernard M."/>
            <person name="Bento P."/>
            <person name="Noel B."/>
            <person name="Labadie K."/>
            <person name="Alberti A."/>
            <person name="Charles M."/>
            <person name="Arnaud D."/>
            <person name="Guo H."/>
            <person name="Daviaud C."/>
            <person name="Alamery S."/>
            <person name="Jabbari K."/>
            <person name="Zhao M."/>
            <person name="Edger P.P."/>
            <person name="Chelaifa H."/>
            <person name="Tack D."/>
            <person name="Lassalle G."/>
            <person name="Mestiri I."/>
            <person name="Schnel N."/>
            <person name="Le Paslier M.C."/>
            <person name="Fan G."/>
            <person name="Renault V."/>
            <person name="Bayer P.E."/>
            <person name="Golicz A.A."/>
            <person name="Manoli S."/>
            <person name="Lee T.H."/>
            <person name="Thi V.H."/>
            <person name="Chalabi S."/>
            <person name="Hu Q."/>
            <person name="Fan C."/>
            <person name="Tollenaere R."/>
            <person name="Lu Y."/>
            <person name="Battail C."/>
            <person name="Shen J."/>
            <person name="Sidebottom C.H."/>
            <person name="Wang X."/>
            <person name="Canaguier A."/>
            <person name="Chauveau A."/>
            <person name="Berard A."/>
            <person name="Deniot G."/>
            <person name="Guan M."/>
            <person name="Liu Z."/>
            <person name="Sun F."/>
            <person name="Lim Y.P."/>
            <person name="Lyons E."/>
            <person name="Town C.D."/>
            <person name="Bancroft I."/>
            <person name="Wang X."/>
            <person name="Meng J."/>
            <person name="Ma J."/>
            <person name="Pires J.C."/>
            <person name="King G.J."/>
            <person name="Brunel D."/>
            <person name="Delourme R."/>
            <person name="Renard M."/>
            <person name="Aury J.M."/>
            <person name="Adams K.L."/>
            <person name="Batley J."/>
            <person name="Snowdon R.J."/>
            <person name="Tost J."/>
            <person name="Edwards D."/>
            <person name="Zhou Y."/>
            <person name="Hua W."/>
            <person name="Sharpe A.G."/>
            <person name="Paterson A.H."/>
            <person name="Guan C."/>
            <person name="Wincker P."/>
        </authorList>
    </citation>
    <scope>NUCLEOTIDE SEQUENCE [LARGE SCALE GENOMIC DNA]</scope>
    <source>
        <strain evidence="2">cv. Darmor-bzh</strain>
    </source>
</reference>
<dbReference type="EMBL" id="LK032203">
    <property type="protein sequence ID" value="CDY27403.1"/>
    <property type="molecule type" value="Genomic_DNA"/>
</dbReference>
<protein>
    <submittedName>
        <fullName evidence="1">BnaC04g50020D protein</fullName>
    </submittedName>
</protein>
<dbReference type="Gramene" id="CDY27403">
    <property type="protein sequence ID" value="CDY27403"/>
    <property type="gene ID" value="GSBRNA2T00037356001"/>
</dbReference>
<evidence type="ECO:0000313" key="1">
    <source>
        <dbReference type="EMBL" id="CDY27403.1"/>
    </source>
</evidence>
<sequence length="164" mass="18458">MPMLNAKAESYQPVSIRVREAVLNEHAPRFEPVNRSGREVMPSEHSAPLQPVNSDEHSLFLTFSNGFPLTEMQIFDFFNWRYGPEVEGVIIPRPRGGRGPPLHGRVVFKNPLIPRMVMRDREKVCFSIDGRPVYAKRFFSKKVHTGATASTSLRDGGSHPGGDE</sequence>
<organism evidence="1 2">
    <name type="scientific">Brassica napus</name>
    <name type="common">Rape</name>
    <dbReference type="NCBI Taxonomy" id="3708"/>
    <lineage>
        <taxon>Eukaryota</taxon>
        <taxon>Viridiplantae</taxon>
        <taxon>Streptophyta</taxon>
        <taxon>Embryophyta</taxon>
        <taxon>Tracheophyta</taxon>
        <taxon>Spermatophyta</taxon>
        <taxon>Magnoliopsida</taxon>
        <taxon>eudicotyledons</taxon>
        <taxon>Gunneridae</taxon>
        <taxon>Pentapetalae</taxon>
        <taxon>rosids</taxon>
        <taxon>malvids</taxon>
        <taxon>Brassicales</taxon>
        <taxon>Brassicaceae</taxon>
        <taxon>Brassiceae</taxon>
        <taxon>Brassica</taxon>
    </lineage>
</organism>
<keyword evidence="2" id="KW-1185">Reference proteome</keyword>
<dbReference type="Proteomes" id="UP000028999">
    <property type="component" value="Unassembled WGS sequence"/>
</dbReference>
<dbReference type="OrthoDB" id="1882251at2759"/>
<dbReference type="PANTHER" id="PTHR33527">
    <property type="entry name" value="OS07G0274300 PROTEIN"/>
    <property type="match status" value="1"/>
</dbReference>